<protein>
    <submittedName>
        <fullName evidence="2">Uncharacterized protein</fullName>
    </submittedName>
</protein>
<gene>
    <name evidence="2" type="ORF">CRG98_005300</name>
</gene>
<dbReference type="Pfam" id="PF14223">
    <property type="entry name" value="Retrotran_gag_2"/>
    <property type="match status" value="1"/>
</dbReference>
<evidence type="ECO:0000256" key="1">
    <source>
        <dbReference type="SAM" id="MobiDB-lite"/>
    </source>
</evidence>
<dbReference type="AlphaFoldDB" id="A0A2I0L0S5"/>
<comment type="caution">
    <text evidence="2">The sequence shown here is derived from an EMBL/GenBank/DDBJ whole genome shotgun (WGS) entry which is preliminary data.</text>
</comment>
<reference evidence="2 3" key="1">
    <citation type="submission" date="2017-11" db="EMBL/GenBank/DDBJ databases">
        <title>De-novo sequencing of pomegranate (Punica granatum L.) genome.</title>
        <authorList>
            <person name="Akparov Z."/>
            <person name="Amiraslanov A."/>
            <person name="Hajiyeva S."/>
            <person name="Abbasov M."/>
            <person name="Kaur K."/>
            <person name="Hamwieh A."/>
            <person name="Solovyev V."/>
            <person name="Salamov A."/>
            <person name="Braich B."/>
            <person name="Kosarev P."/>
            <person name="Mahmoud A."/>
            <person name="Hajiyev E."/>
            <person name="Babayeva S."/>
            <person name="Izzatullayeva V."/>
            <person name="Mammadov A."/>
            <person name="Mammadov A."/>
            <person name="Sharifova S."/>
            <person name="Ojaghi J."/>
            <person name="Eynullazada K."/>
            <person name="Bayramov B."/>
            <person name="Abdulazimova A."/>
            <person name="Shahmuradov I."/>
        </authorList>
    </citation>
    <scope>NUCLEOTIDE SEQUENCE [LARGE SCALE GENOMIC DNA]</scope>
    <source>
        <strain evidence="3">cv. AG2017</strain>
        <tissue evidence="2">Leaf</tissue>
    </source>
</reference>
<evidence type="ECO:0000313" key="2">
    <source>
        <dbReference type="EMBL" id="PKI74324.1"/>
    </source>
</evidence>
<evidence type="ECO:0000313" key="3">
    <source>
        <dbReference type="Proteomes" id="UP000233551"/>
    </source>
</evidence>
<accession>A0A2I0L0S5</accession>
<sequence>MDLASVDVKIEGVDQALLLLCSLSESYESVVDTILYGRISITLEDVKGSLNSKELRKKWTGNRGSDGEGLIATNKSTKKRSRSRCKSSVGKGLATVATKKAISSGTIKGKKSMHRRIYGYVLGIGKKFILLGSLDALGYKYMGQCGVLKVSKGALMVMKAVLQDGLYVLQGKASITTAVERSTLEEKYLGDLGLDNVDWCKSLHLIGKSSKFLINRVIAFDKAALVEQEPMTGGKTCEEGGVHGGRPRDSTCGGGRCLDGKLWSVHKRKIKEARHVEEVQEWLGLEWRACKVRWSLGVNLVFKCMTLQGTMSIGNSLGNIFSITLGFYSAKFEKLRGWERLFSVRFRSVSGLGNTSDISIIIFDFSI</sequence>
<dbReference type="Proteomes" id="UP000233551">
    <property type="component" value="Unassembled WGS sequence"/>
</dbReference>
<keyword evidence="3" id="KW-1185">Reference proteome</keyword>
<organism evidence="2 3">
    <name type="scientific">Punica granatum</name>
    <name type="common">Pomegranate</name>
    <dbReference type="NCBI Taxonomy" id="22663"/>
    <lineage>
        <taxon>Eukaryota</taxon>
        <taxon>Viridiplantae</taxon>
        <taxon>Streptophyta</taxon>
        <taxon>Embryophyta</taxon>
        <taxon>Tracheophyta</taxon>
        <taxon>Spermatophyta</taxon>
        <taxon>Magnoliopsida</taxon>
        <taxon>eudicotyledons</taxon>
        <taxon>Gunneridae</taxon>
        <taxon>Pentapetalae</taxon>
        <taxon>rosids</taxon>
        <taxon>malvids</taxon>
        <taxon>Myrtales</taxon>
        <taxon>Lythraceae</taxon>
        <taxon>Punica</taxon>
    </lineage>
</organism>
<proteinExistence type="predicted"/>
<name>A0A2I0L0S5_PUNGR</name>
<feature type="region of interest" description="Disordered" evidence="1">
    <location>
        <begin position="62"/>
        <end position="84"/>
    </location>
</feature>
<dbReference type="EMBL" id="PGOL01000211">
    <property type="protein sequence ID" value="PKI74324.1"/>
    <property type="molecule type" value="Genomic_DNA"/>
</dbReference>